<comment type="caution">
    <text evidence="11">The sequence shown here is derived from an EMBL/GenBank/DDBJ whole genome shotgun (WGS) entry which is preliminary data.</text>
</comment>
<keyword evidence="10" id="KW-0479">Metal-binding</keyword>
<comment type="subcellular location">
    <subcellularLocation>
        <location evidence="1 10">Cell membrane</location>
        <topology evidence="1 10">Multi-pass membrane protein</topology>
    </subcellularLocation>
</comment>
<dbReference type="EMBL" id="JADBGI010000023">
    <property type="protein sequence ID" value="MBE3001370.1"/>
    <property type="molecule type" value="Genomic_DNA"/>
</dbReference>
<keyword evidence="5 10" id="KW-0472">Membrane</keyword>
<reference evidence="11 12" key="1">
    <citation type="submission" date="2020-09" db="EMBL/GenBank/DDBJ databases">
        <title>Diversity and distribution of actinomycetes associated with coral in the coast of Hainan.</title>
        <authorList>
            <person name="Li F."/>
        </authorList>
    </citation>
    <scope>NUCLEOTIDE SEQUENCE [LARGE SCALE GENOMIC DNA]</scope>
    <source>
        <strain evidence="11 12">HNM0947</strain>
    </source>
</reference>
<evidence type="ECO:0000256" key="8">
    <source>
        <dbReference type="ARBA" id="ARBA00035585"/>
    </source>
</evidence>
<proteinExistence type="inferred from homology"/>
<comment type="activity regulation">
    <text evidence="10">Na(+) is not transported, but it plays an essential structural role and its presence is essential for fluoride channel function.</text>
</comment>
<keyword evidence="4 10" id="KW-1133">Transmembrane helix</keyword>
<sequence length="120" mass="12095">MSVLAVAAGAALGAPIRYLTDLWLRSVLGAAFPWGTLVVNTAGSLVLGALLGLPLSPQAMAVWGTGFCGALTTYSTFAFETVQLARGGDARRAAVYVAASLVLGIASAWAGLSVVRALTG</sequence>
<evidence type="ECO:0000256" key="7">
    <source>
        <dbReference type="ARBA" id="ARBA00035120"/>
    </source>
</evidence>
<comment type="function">
    <text evidence="9 10">Fluoride-specific ion channel. Important for reducing fluoride concentration in the cell, thus reducing its toxicity.</text>
</comment>
<dbReference type="PANTHER" id="PTHR28259:SF1">
    <property type="entry name" value="FLUORIDE EXPORT PROTEIN 1-RELATED"/>
    <property type="match status" value="1"/>
</dbReference>
<evidence type="ECO:0000256" key="9">
    <source>
        <dbReference type="ARBA" id="ARBA00049940"/>
    </source>
</evidence>
<dbReference type="Proteomes" id="UP000806528">
    <property type="component" value="Unassembled WGS sequence"/>
</dbReference>
<name>A0ABR9PCB4_9ACTN</name>
<evidence type="ECO:0000313" key="12">
    <source>
        <dbReference type="Proteomes" id="UP000806528"/>
    </source>
</evidence>
<keyword evidence="2 10" id="KW-1003">Cell membrane</keyword>
<feature type="transmembrane region" description="Helical" evidence="10">
    <location>
        <begin position="60"/>
        <end position="79"/>
    </location>
</feature>
<keyword evidence="3 10" id="KW-0812">Transmembrane</keyword>
<keyword evidence="10" id="KW-0406">Ion transport</keyword>
<evidence type="ECO:0000256" key="5">
    <source>
        <dbReference type="ARBA" id="ARBA00023136"/>
    </source>
</evidence>
<feature type="binding site" evidence="10">
    <location>
        <position position="69"/>
    </location>
    <ligand>
        <name>Na(+)</name>
        <dbReference type="ChEBI" id="CHEBI:29101"/>
        <note>structural</note>
    </ligand>
</feature>
<evidence type="ECO:0000313" key="11">
    <source>
        <dbReference type="EMBL" id="MBE3001370.1"/>
    </source>
</evidence>
<keyword evidence="10" id="KW-0813">Transport</keyword>
<keyword evidence="12" id="KW-1185">Reference proteome</keyword>
<evidence type="ECO:0000256" key="6">
    <source>
        <dbReference type="ARBA" id="ARBA00023303"/>
    </source>
</evidence>
<evidence type="ECO:0000256" key="3">
    <source>
        <dbReference type="ARBA" id="ARBA00022692"/>
    </source>
</evidence>
<evidence type="ECO:0000256" key="10">
    <source>
        <dbReference type="HAMAP-Rule" id="MF_00454"/>
    </source>
</evidence>
<comment type="catalytic activity">
    <reaction evidence="8">
        <text>fluoride(in) = fluoride(out)</text>
        <dbReference type="Rhea" id="RHEA:76159"/>
        <dbReference type="ChEBI" id="CHEBI:17051"/>
    </reaction>
    <physiologicalReaction direction="left-to-right" evidence="8">
        <dbReference type="Rhea" id="RHEA:76160"/>
    </physiologicalReaction>
</comment>
<dbReference type="PANTHER" id="PTHR28259">
    <property type="entry name" value="FLUORIDE EXPORT PROTEIN 1-RELATED"/>
    <property type="match status" value="1"/>
</dbReference>
<feature type="transmembrane region" description="Helical" evidence="10">
    <location>
        <begin position="94"/>
        <end position="115"/>
    </location>
</feature>
<dbReference type="HAMAP" id="MF_00454">
    <property type="entry name" value="FluC"/>
    <property type="match status" value="1"/>
</dbReference>
<evidence type="ECO:0000256" key="4">
    <source>
        <dbReference type="ARBA" id="ARBA00022989"/>
    </source>
</evidence>
<dbReference type="Pfam" id="PF02537">
    <property type="entry name" value="CRCB"/>
    <property type="match status" value="1"/>
</dbReference>
<comment type="similarity">
    <text evidence="7 10">Belongs to the fluoride channel Fluc/FEX (TC 1.A.43) family.</text>
</comment>
<protein>
    <recommendedName>
        <fullName evidence="10">Fluoride-specific ion channel FluC</fullName>
    </recommendedName>
</protein>
<dbReference type="InterPro" id="IPR003691">
    <property type="entry name" value="FluC"/>
</dbReference>
<dbReference type="RefSeq" id="WP_193123962.1">
    <property type="nucleotide sequence ID" value="NZ_JADBGI010000023.1"/>
</dbReference>
<organism evidence="11 12">
    <name type="scientific">Nocardiopsis coralli</name>
    <dbReference type="NCBI Taxonomy" id="2772213"/>
    <lineage>
        <taxon>Bacteria</taxon>
        <taxon>Bacillati</taxon>
        <taxon>Actinomycetota</taxon>
        <taxon>Actinomycetes</taxon>
        <taxon>Streptosporangiales</taxon>
        <taxon>Nocardiopsidaceae</taxon>
        <taxon>Nocardiopsis</taxon>
    </lineage>
</organism>
<evidence type="ECO:0000256" key="2">
    <source>
        <dbReference type="ARBA" id="ARBA00022475"/>
    </source>
</evidence>
<keyword evidence="6 10" id="KW-0407">Ion channel</keyword>
<keyword evidence="10" id="KW-0915">Sodium</keyword>
<accession>A0ABR9PCB4</accession>
<evidence type="ECO:0000256" key="1">
    <source>
        <dbReference type="ARBA" id="ARBA00004651"/>
    </source>
</evidence>
<feature type="binding site" evidence="10">
    <location>
        <position position="72"/>
    </location>
    <ligand>
        <name>Na(+)</name>
        <dbReference type="ChEBI" id="CHEBI:29101"/>
        <note>structural</note>
    </ligand>
</feature>
<feature type="transmembrane region" description="Helical" evidence="10">
    <location>
        <begin position="32"/>
        <end position="53"/>
    </location>
</feature>
<gene>
    <name evidence="10" type="primary">fluC</name>
    <name evidence="10" type="synonym">crcB</name>
    <name evidence="11" type="ORF">IDM40_22145</name>
</gene>